<proteinExistence type="evidence at transcript level"/>
<feature type="region of interest" description="Disordered" evidence="1">
    <location>
        <begin position="1"/>
        <end position="24"/>
    </location>
</feature>
<feature type="compositionally biased region" description="Basic and acidic residues" evidence="1">
    <location>
        <begin position="1"/>
        <end position="18"/>
    </location>
</feature>
<accession>V9IHV8</accession>
<name>V9IHV8_APICE</name>
<evidence type="ECO:0000313" key="2">
    <source>
        <dbReference type="EMBL" id="AEY59919.1"/>
    </source>
</evidence>
<organism evidence="2">
    <name type="scientific">Apis cerana</name>
    <name type="common">Indian honeybee</name>
    <dbReference type="NCBI Taxonomy" id="7461"/>
    <lineage>
        <taxon>Eukaryota</taxon>
        <taxon>Metazoa</taxon>
        <taxon>Ecdysozoa</taxon>
        <taxon>Arthropoda</taxon>
        <taxon>Hexapoda</taxon>
        <taxon>Insecta</taxon>
        <taxon>Pterygota</taxon>
        <taxon>Neoptera</taxon>
        <taxon>Endopterygota</taxon>
        <taxon>Hymenoptera</taxon>
        <taxon>Apocrita</taxon>
        <taxon>Aculeata</taxon>
        <taxon>Apoidea</taxon>
        <taxon>Anthophila</taxon>
        <taxon>Apidae</taxon>
        <taxon>Apis</taxon>
    </lineage>
</organism>
<protein>
    <submittedName>
        <fullName evidence="2">Uncharacterized protein</fullName>
    </submittedName>
</protein>
<gene>
    <name evidence="2" type="ORF">ACCB06156</name>
</gene>
<reference evidence="2" key="1">
    <citation type="submission" date="2011-11" db="EMBL/GenBank/DDBJ databases">
        <title>Decoding the brain transcriptome of the Eastern honeybee (Apis cerana) based on pyrosequencing.</title>
        <authorList>
            <person name="Sun L."/>
            <person name="Zheng H."/>
            <person name="Wang Y."/>
            <person name="Xie X."/>
            <person name="Zhu Y."/>
            <person name="Gu W."/>
            <person name="Wang S."/>
        </authorList>
    </citation>
    <scope>NUCLEOTIDE SEQUENCE</scope>
    <source>
        <tissue evidence="2">Brain</tissue>
    </source>
</reference>
<dbReference type="AlphaFoldDB" id="V9IHV8"/>
<sequence>MESTKNNERKKREEKSKFSMEQQIPDVPTLEEFECVLEESPTNYPKGEGVENMESELHSAAIDTELYEKQSVQIVSEETEGLQTINDKTKINNEIENNLTSAWNNLNRESRRSYNIDFYNRFSRYT</sequence>
<dbReference type="EMBL" id="JR044935">
    <property type="protein sequence ID" value="AEY59919.1"/>
    <property type="molecule type" value="mRNA"/>
</dbReference>
<evidence type="ECO:0000256" key="1">
    <source>
        <dbReference type="SAM" id="MobiDB-lite"/>
    </source>
</evidence>